<dbReference type="KEGG" id="agi:FSB73_06310"/>
<name>A0A5B8VSD9_9BACT</name>
<organism evidence="1 2">
    <name type="scientific">Arachidicoccus ginsenosidivorans</name>
    <dbReference type="NCBI Taxonomy" id="496057"/>
    <lineage>
        <taxon>Bacteria</taxon>
        <taxon>Pseudomonadati</taxon>
        <taxon>Bacteroidota</taxon>
        <taxon>Chitinophagia</taxon>
        <taxon>Chitinophagales</taxon>
        <taxon>Chitinophagaceae</taxon>
        <taxon>Arachidicoccus</taxon>
    </lineage>
</organism>
<dbReference type="InterPro" id="IPR026341">
    <property type="entry name" value="T9SS_type_B"/>
</dbReference>
<gene>
    <name evidence="1" type="ORF">FSB73_06310</name>
</gene>
<dbReference type="OrthoDB" id="1123245at2"/>
<reference evidence="1 2" key="1">
    <citation type="journal article" date="2017" name="Int. J. Syst. Evol. Microbiol.">
        <title>Arachidicoccus ginsenosidivorans sp. nov., with ginsenoside-converting activity isolated from ginseng cultivating soil.</title>
        <authorList>
            <person name="Siddiqi M.Z."/>
            <person name="Aslam Z."/>
            <person name="Im W.T."/>
        </authorList>
    </citation>
    <scope>NUCLEOTIDE SEQUENCE [LARGE SCALE GENOMIC DNA]</scope>
    <source>
        <strain evidence="1 2">Gsoil 809</strain>
    </source>
</reference>
<protein>
    <submittedName>
        <fullName evidence="1">Gliding motility-associated C-terminal domain-containing protein</fullName>
    </submittedName>
</protein>
<dbReference type="Proteomes" id="UP000321291">
    <property type="component" value="Chromosome"/>
</dbReference>
<dbReference type="Pfam" id="PF13585">
    <property type="entry name" value="CHU_C"/>
    <property type="match status" value="1"/>
</dbReference>
<proteinExistence type="predicted"/>
<dbReference type="AlphaFoldDB" id="A0A5B8VSD9"/>
<evidence type="ECO:0000313" key="1">
    <source>
        <dbReference type="EMBL" id="QEC74203.1"/>
    </source>
</evidence>
<keyword evidence="2" id="KW-1185">Reference proteome</keyword>
<dbReference type="NCBIfam" id="TIGR04131">
    <property type="entry name" value="Bac_Flav_CTERM"/>
    <property type="match status" value="1"/>
</dbReference>
<sequence length="100" mass="11465">MDYNTHERIPSAFSPNGDGLNDVFRIEGITYQVIKKFVIYNKFGQIVFSTYNNNNGWDGTQNGKPCDMGTYYYLIKVACRTVAARHIKEILHRSGMQHQG</sequence>
<accession>A0A5B8VSD9</accession>
<evidence type="ECO:0000313" key="2">
    <source>
        <dbReference type="Proteomes" id="UP000321291"/>
    </source>
</evidence>
<dbReference type="EMBL" id="CP042434">
    <property type="protein sequence ID" value="QEC74203.1"/>
    <property type="molecule type" value="Genomic_DNA"/>
</dbReference>
<dbReference type="RefSeq" id="WP_146788117.1">
    <property type="nucleotide sequence ID" value="NZ_CP042434.1"/>
</dbReference>